<dbReference type="GeneID" id="39583965"/>
<feature type="region of interest" description="Disordered" evidence="1">
    <location>
        <begin position="231"/>
        <end position="270"/>
    </location>
</feature>
<reference evidence="2 3" key="1">
    <citation type="journal article" date="2018" name="Mol. Ecol.">
        <title>The obligate alkalophilic soda-lake fungus Sodiomyces alkalinus has shifted to a protein diet.</title>
        <authorList>
            <person name="Grum-Grzhimaylo A.A."/>
            <person name="Falkoski D.L."/>
            <person name="van den Heuvel J."/>
            <person name="Valero-Jimenez C.A."/>
            <person name="Min B."/>
            <person name="Choi I.G."/>
            <person name="Lipzen A."/>
            <person name="Daum C.G."/>
            <person name="Aanen D.K."/>
            <person name="Tsang A."/>
            <person name="Henrissat B."/>
            <person name="Bilanenko E.N."/>
            <person name="de Vries R.P."/>
            <person name="van Kan J.A.L."/>
            <person name="Grigoriev I.V."/>
            <person name="Debets A.J.M."/>
        </authorList>
    </citation>
    <scope>NUCLEOTIDE SEQUENCE [LARGE SCALE GENOMIC DNA]</scope>
    <source>
        <strain evidence="2 3">F11</strain>
    </source>
</reference>
<dbReference type="EMBL" id="ML119060">
    <property type="protein sequence ID" value="ROT36047.1"/>
    <property type="molecule type" value="Genomic_DNA"/>
</dbReference>
<evidence type="ECO:0000313" key="3">
    <source>
        <dbReference type="Proteomes" id="UP000272025"/>
    </source>
</evidence>
<feature type="region of interest" description="Disordered" evidence="1">
    <location>
        <begin position="28"/>
        <end position="132"/>
    </location>
</feature>
<proteinExistence type="predicted"/>
<dbReference type="AlphaFoldDB" id="A0A3N2PND8"/>
<dbReference type="Pfam" id="PF10446">
    <property type="entry name" value="DUF2457"/>
    <property type="match status" value="1"/>
</dbReference>
<protein>
    <recommendedName>
        <fullName evidence="4">Extensin domain-containing protein</fullName>
    </recommendedName>
</protein>
<accession>A0A3N2PND8</accession>
<keyword evidence="3" id="KW-1185">Reference proteome</keyword>
<sequence length="739" mass="82143">MTYGMHTGAASTVSACSAHAANLPVIADEESSDVDEPPDSNLPYSPIKYGAFGRNPIRRSVEMHHQSLLTKALQSRSEEDGTDDRPSTGSFRLRRSATSNASLASTVDLTSDTGLTSPSRTNTPSPPLPELRFLTLNGEPAKEQNRPPISRPDEPVKDLVAPKKRRIQFACDCRPETKPVVQPVPQRPVPPAKASSPPPRKTRIKFAYPAPLPASTQNTPPRQVERLEALVSQRQPSVSDRERSRGSGQKQRYSRSPKPVVPHHASDGSACKTKKYITASDKDLQCESSRFHEFASDDPCHDDWILESCPSQGRKLTIDDTLSKENEIRKIAREAEEEADAEEDLETTRGDDDEDEDAIGDTVSGVVGEDDVQHDDEDDNDDDDGDDDDNDGEDDEDYDSVGYHTDEETGFAASDDENEDDGLQLWTPAQPALRLSGSTPVPRRSSTMAGDLSDSSVGSPSGVRGIRSRKTRRIKIRPGTPELPDSTDFVCGTLDEDLPMEDAYISCMAARRREKLHVIPQDIDPSFPASDPEGEGEEEIFNPVKHASDDEDPWLHGKMDDLHHEQDGRGRKKKGTRPSPKRYHSPPPPKKYHSPPPKRHHSPAPTKTRGRSSPHRLFDPQAIPFKELASRPGLTMTKSLPRAPALFPNHRHGRRSKLAMTNANSNNDIHVRGAIDIVKGLEKKRQRRREKFYQKYCNRARKGQIPERKPQPGMGYERMRELGLIMAGKIEQCNYVLSV</sequence>
<feature type="compositionally biased region" description="Basic and acidic residues" evidence="1">
    <location>
        <begin position="140"/>
        <end position="158"/>
    </location>
</feature>
<feature type="compositionally biased region" description="Basic and acidic residues" evidence="1">
    <location>
        <begin position="76"/>
        <end position="86"/>
    </location>
</feature>
<feature type="compositionally biased region" description="Basic residues" evidence="1">
    <location>
        <begin position="570"/>
        <end position="614"/>
    </location>
</feature>
<feature type="compositionally biased region" description="Acidic residues" evidence="1">
    <location>
        <begin position="28"/>
        <end position="38"/>
    </location>
</feature>
<feature type="compositionally biased region" description="Basic and acidic residues" evidence="1">
    <location>
        <begin position="320"/>
        <end position="334"/>
    </location>
</feature>
<feature type="region of interest" description="Disordered" evidence="1">
    <location>
        <begin position="518"/>
        <end position="653"/>
    </location>
</feature>
<feature type="compositionally biased region" description="Pro residues" evidence="1">
    <location>
        <begin position="185"/>
        <end position="199"/>
    </location>
</feature>
<feature type="compositionally biased region" description="Acidic residues" evidence="1">
    <location>
        <begin position="335"/>
        <end position="359"/>
    </location>
</feature>
<dbReference type="STRING" id="1314773.A0A3N2PND8"/>
<gene>
    <name evidence="2" type="ORF">SODALDRAFT_56963</name>
</gene>
<dbReference type="RefSeq" id="XP_028463853.1">
    <property type="nucleotide sequence ID" value="XM_028615488.1"/>
</dbReference>
<feature type="compositionally biased region" description="Basic and acidic residues" evidence="1">
    <location>
        <begin position="553"/>
        <end position="569"/>
    </location>
</feature>
<feature type="compositionally biased region" description="Polar residues" evidence="1">
    <location>
        <begin position="436"/>
        <end position="459"/>
    </location>
</feature>
<dbReference type="OrthoDB" id="2011769at2759"/>
<feature type="compositionally biased region" description="Acidic residues" evidence="1">
    <location>
        <begin position="368"/>
        <end position="399"/>
    </location>
</feature>
<feature type="region of interest" description="Disordered" evidence="1">
    <location>
        <begin position="320"/>
        <end position="488"/>
    </location>
</feature>
<feature type="region of interest" description="Disordered" evidence="1">
    <location>
        <begin position="178"/>
        <end position="204"/>
    </location>
</feature>
<feature type="compositionally biased region" description="Basic residues" evidence="1">
    <location>
        <begin position="466"/>
        <end position="476"/>
    </location>
</feature>
<organism evidence="2 3">
    <name type="scientific">Sodiomyces alkalinus (strain CBS 110278 / VKM F-3762 / F11)</name>
    <name type="common">Alkaliphilic filamentous fungus</name>
    <dbReference type="NCBI Taxonomy" id="1314773"/>
    <lineage>
        <taxon>Eukaryota</taxon>
        <taxon>Fungi</taxon>
        <taxon>Dikarya</taxon>
        <taxon>Ascomycota</taxon>
        <taxon>Pezizomycotina</taxon>
        <taxon>Sordariomycetes</taxon>
        <taxon>Hypocreomycetidae</taxon>
        <taxon>Glomerellales</taxon>
        <taxon>Plectosphaerellaceae</taxon>
        <taxon>Sodiomyces</taxon>
    </lineage>
</organism>
<evidence type="ECO:0000256" key="1">
    <source>
        <dbReference type="SAM" id="MobiDB-lite"/>
    </source>
</evidence>
<evidence type="ECO:0000313" key="2">
    <source>
        <dbReference type="EMBL" id="ROT36047.1"/>
    </source>
</evidence>
<feature type="region of interest" description="Disordered" evidence="1">
    <location>
        <begin position="139"/>
        <end position="158"/>
    </location>
</feature>
<name>A0A3N2PND8_SODAK</name>
<dbReference type="Proteomes" id="UP000272025">
    <property type="component" value="Unassembled WGS sequence"/>
</dbReference>
<evidence type="ECO:0008006" key="4">
    <source>
        <dbReference type="Google" id="ProtNLM"/>
    </source>
</evidence>
<dbReference type="InterPro" id="IPR018853">
    <property type="entry name" value="DUF2457"/>
</dbReference>
<feature type="compositionally biased region" description="Polar residues" evidence="1">
    <location>
        <begin position="96"/>
        <end position="115"/>
    </location>
</feature>